<feature type="domain" description="VWFA" evidence="2">
    <location>
        <begin position="1280"/>
        <end position="1450"/>
    </location>
</feature>
<dbReference type="EMBL" id="CAJFDH010000001">
    <property type="protein sequence ID" value="CAD5206491.1"/>
    <property type="molecule type" value="Genomic_DNA"/>
</dbReference>
<dbReference type="PANTHER" id="PTHR24020:SF84">
    <property type="entry name" value="VWFA DOMAIN-CONTAINING PROTEIN"/>
    <property type="match status" value="1"/>
</dbReference>
<comment type="caution">
    <text evidence="3">The sequence shown here is derived from an EMBL/GenBank/DDBJ whole genome shotgun (WGS) entry which is preliminary data.</text>
</comment>
<dbReference type="InterPro" id="IPR002035">
    <property type="entry name" value="VWF_A"/>
</dbReference>
<name>A0A811JTK9_9BILA</name>
<dbReference type="SMART" id="SM00327">
    <property type="entry name" value="VWA"/>
    <property type="match status" value="6"/>
</dbReference>
<evidence type="ECO:0000256" key="1">
    <source>
        <dbReference type="SAM" id="SignalP"/>
    </source>
</evidence>
<dbReference type="SUPFAM" id="SSF53300">
    <property type="entry name" value="vWA-like"/>
    <property type="match status" value="6"/>
</dbReference>
<evidence type="ECO:0000259" key="2">
    <source>
        <dbReference type="PROSITE" id="PS50234"/>
    </source>
</evidence>
<dbReference type="PROSITE" id="PS50234">
    <property type="entry name" value="VWFA"/>
    <property type="match status" value="5"/>
</dbReference>
<keyword evidence="1" id="KW-0732">Signal</keyword>
<dbReference type="Pfam" id="PF00092">
    <property type="entry name" value="VWA"/>
    <property type="match status" value="6"/>
</dbReference>
<dbReference type="PANTHER" id="PTHR24020">
    <property type="entry name" value="COLLAGEN ALPHA"/>
    <property type="match status" value="1"/>
</dbReference>
<feature type="domain" description="VWFA" evidence="2">
    <location>
        <begin position="1528"/>
        <end position="1703"/>
    </location>
</feature>
<feature type="domain" description="VWFA" evidence="2">
    <location>
        <begin position="663"/>
        <end position="836"/>
    </location>
</feature>
<dbReference type="OrthoDB" id="6132182at2759"/>
<dbReference type="Proteomes" id="UP000614601">
    <property type="component" value="Unassembled WGS sequence"/>
</dbReference>
<feature type="signal peptide" evidence="1">
    <location>
        <begin position="1"/>
        <end position="21"/>
    </location>
</feature>
<sequence>MRIREYCNLLWLISVFGLVVSQKCERTPIKVLVVFDITLGDGFVFNSKKTVTEEVLRHVDAVGKGRDINYGFIAYHSHAVVLSSLKSNKSGSVDNIISHLNNIRPRPGFKSSIANSLNTAVDHINQQTNIEGHNLIILVNNGGETENTDNFALATKRLWALNTDVFVISDPSYLSLSMLLTRNKKHVLTELSDFPLLLKEIDSSIGTCLEDVQPNGIPRLPLVDLKSSKSRNLGEAIQNLDCSEDHSVTFLNILGNKKDLIPTNFTDFLGSKNVNVVTISSTSESVAHLIQEEVDHLSQSKKQATLIIFNQKAARSSWDQILDTYSSLEKNRVSVIVGNAYKLVENEIKIYAGPKGLAIPKLDSFVNVITEFVQNCKVINKSPPKSLKLNKVDKASTTTNTKTTKTSTTTSATTTPILTTTTTSSTKSLPIVESLSIKQEDTPTTTSLPQGAHGETTTITSERTTGETVGKCDHELDVHVVLASNANEADFERQRSLLLEIAISMPRRFKLATLQSNGTFTNEKDNLLSAISTLSYSDVQKSNSTEFLNSLPARSSVIYIDLNGNEIVNRDYNRFDYFVVITSKDNVPIHSQKYSTFDESLVGGPRFYSNAFKCRVEDTVAKNTTEIKRLAKSADPVNQTTVVTSDVPKPISLVIDGEDCRSDIIFVVDTSQSVENKFQEQLRLIASFLESIPEADFTNRIKTGVVTFNNEAKKVLDLSAFNRKRQIIDTVLNIEHTGGPTSLVKGIRQTITLIKNTNNISRQLVVVLVSDGNSQDEWNNVLETSNALHSLNSNIFAVTVSNDYFLRELEIYAGEKDRVYVEGRLPQFLTTLKKAVIQCDVQDVVVPQEITKPTCDNDVIDLMLIVDLSLPTFSEIKQLLIKFIKTIDGIGSRIQVALSKAGSQASLVFGFREGISSSDVIFEIEKLSESQVSSLVGATNVAVNELLRSKRGAHKIVLLISYENDRDQLNEQMTAGMRLKDISDIVYVYSPKGNQQSLKSYINNDASFFADAQEFVTAAQEELQCKKRVNKKFEIDSVPELEAKDVALPLTEAPLIEHVDCIKNKMDIIIILDASTSRENVFEHQRELALSLIERLPISKGDTHVATGINSFNEEATLRQSLSVGRDRDMVRESIEQINYLGGSTYTSKAVNLAIDDLLRNGRKDATPVIVLMNDGMSQDPWELVVQTSKRLADSGALCFGVALGSEVDLRELELYTGGSDRIFRDGSTEQFLQSVIGLLDKTQCGAKQDTNTVVQSLTDIAVEQTNKVLHDAKCRDDVDIVVFIDSSNKPSEASTQFATNRYLLLDIIGSISMGTNVRVAIISFAKRPIIVNGLKDDHSKQTLFKIVDSLQPGEGDPNYAAALEKGLEYLKANRRPDVPGLFLIIGDGNTTDEVGELAKTQIKETIDLSVIAVSNEHNVNTSTLEHFTSRDKIYTFRRNSEFSKEFRRLTKSCADENVDIEGSGAGVDEDLAFQKDVALLKEDPFGDSKSVLPVRPAKPLEDLVEEAEAVSAKNTTPSFDQGECVYDVLMLIDSSGSVVETFEREKKLALDILVHLPISPMNVRVSIIKFSSPSKVRTLHGFNSIQTKGHVLKKLESIRMSSGTTAIHSALQHAVNEYSSLNGARPTKATPLVIVFTDGFGNKDFLKEATALRSQVPDLFAVAINHEFPISRRGLVAITGSSNKVFTEKNIDKFHSLLRLKLKQCWV</sequence>
<dbReference type="EMBL" id="CAJFCW020000001">
    <property type="protein sequence ID" value="CAG9081986.1"/>
    <property type="molecule type" value="Genomic_DNA"/>
</dbReference>
<evidence type="ECO:0000313" key="4">
    <source>
        <dbReference type="Proteomes" id="UP000614601"/>
    </source>
</evidence>
<keyword evidence="4" id="KW-1185">Reference proteome</keyword>
<organism evidence="3 4">
    <name type="scientific">Bursaphelenchus okinawaensis</name>
    <dbReference type="NCBI Taxonomy" id="465554"/>
    <lineage>
        <taxon>Eukaryota</taxon>
        <taxon>Metazoa</taxon>
        <taxon>Ecdysozoa</taxon>
        <taxon>Nematoda</taxon>
        <taxon>Chromadorea</taxon>
        <taxon>Rhabditida</taxon>
        <taxon>Tylenchina</taxon>
        <taxon>Tylenchomorpha</taxon>
        <taxon>Aphelenchoidea</taxon>
        <taxon>Aphelenchoididae</taxon>
        <taxon>Bursaphelenchus</taxon>
    </lineage>
</organism>
<dbReference type="InterPro" id="IPR036465">
    <property type="entry name" value="vWFA_dom_sf"/>
</dbReference>
<proteinExistence type="predicted"/>
<protein>
    <recommendedName>
        <fullName evidence="2">VWFA domain-containing protein</fullName>
    </recommendedName>
</protein>
<feature type="domain" description="VWFA" evidence="2">
    <location>
        <begin position="30"/>
        <end position="205"/>
    </location>
</feature>
<dbReference type="CDD" id="cd01450">
    <property type="entry name" value="vWFA_subfamily_ECM"/>
    <property type="match status" value="1"/>
</dbReference>
<evidence type="ECO:0000313" key="3">
    <source>
        <dbReference type="EMBL" id="CAD5206491.1"/>
    </source>
</evidence>
<dbReference type="Gene3D" id="3.40.50.410">
    <property type="entry name" value="von Willebrand factor, type A domain"/>
    <property type="match status" value="6"/>
</dbReference>
<dbReference type="InterPro" id="IPR050525">
    <property type="entry name" value="ECM_Assembly_Org"/>
</dbReference>
<reference evidence="3" key="1">
    <citation type="submission" date="2020-09" db="EMBL/GenBank/DDBJ databases">
        <authorList>
            <person name="Kikuchi T."/>
        </authorList>
    </citation>
    <scope>NUCLEOTIDE SEQUENCE</scope>
    <source>
        <strain evidence="3">SH1</strain>
    </source>
</reference>
<feature type="domain" description="VWFA" evidence="2">
    <location>
        <begin position="1067"/>
        <end position="1243"/>
    </location>
</feature>
<dbReference type="CDD" id="cd00198">
    <property type="entry name" value="vWFA"/>
    <property type="match status" value="2"/>
</dbReference>
<gene>
    <name evidence="3" type="ORF">BOKJ2_LOCUS1175</name>
</gene>
<dbReference type="Proteomes" id="UP000783686">
    <property type="component" value="Unassembled WGS sequence"/>
</dbReference>
<feature type="chain" id="PRO_5036408200" description="VWFA domain-containing protein" evidence="1">
    <location>
        <begin position="22"/>
        <end position="1708"/>
    </location>
</feature>
<accession>A0A811JTK9</accession>